<feature type="region of interest" description="Disordered" evidence="1">
    <location>
        <begin position="190"/>
        <end position="213"/>
    </location>
</feature>
<dbReference type="AlphaFoldDB" id="A0A0W1A2Q1"/>
<sequence>MPDPENPEMPERQGEFEISLNDRKIAMLEDLNNPLAMVDKVYMLWWNWADFHIQIISPHFDFIHPPKIIEPELIPGTNEHEFVYPIHDFGSRLSTSKSQDMFSAGMSMCKMHFTIEKIIFIIIERLKEGGISTETEVQVSFSGHELAQRKAFESVINLAYNLVVTNFDPGIWGERYLQNVKRLADKGYGYPPEAPRETFKHSYSAGGGPSSKK</sequence>
<keyword evidence="3" id="KW-1185">Reference proteome</keyword>
<organism evidence="2 3">
    <name type="scientific">Legionella waltersii</name>
    <dbReference type="NCBI Taxonomy" id="66969"/>
    <lineage>
        <taxon>Bacteria</taxon>
        <taxon>Pseudomonadati</taxon>
        <taxon>Pseudomonadota</taxon>
        <taxon>Gammaproteobacteria</taxon>
        <taxon>Legionellales</taxon>
        <taxon>Legionellaceae</taxon>
        <taxon>Legionella</taxon>
    </lineage>
</organism>
<evidence type="ECO:0000256" key="1">
    <source>
        <dbReference type="SAM" id="MobiDB-lite"/>
    </source>
</evidence>
<evidence type="ECO:0000313" key="3">
    <source>
        <dbReference type="Proteomes" id="UP000054729"/>
    </source>
</evidence>
<proteinExistence type="predicted"/>
<dbReference type="RefSeq" id="WP_058481229.1">
    <property type="nucleotide sequence ID" value="NZ_CAAAIQ010000013.1"/>
</dbReference>
<dbReference type="Proteomes" id="UP000054729">
    <property type="component" value="Unassembled WGS sequence"/>
</dbReference>
<dbReference type="PATRIC" id="fig|66969.6.peg.2815"/>
<accession>A0A0W1A2Q1</accession>
<comment type="caution">
    <text evidence="2">The sequence shown here is derived from an EMBL/GenBank/DDBJ whole genome shotgun (WGS) entry which is preliminary data.</text>
</comment>
<name>A0A0W1A2Q1_9GAMM</name>
<evidence type="ECO:0000313" key="2">
    <source>
        <dbReference type="EMBL" id="KTD75666.1"/>
    </source>
</evidence>
<gene>
    <name evidence="2" type="ORF">Lwal_2604</name>
</gene>
<dbReference type="EMBL" id="LNZB01000056">
    <property type="protein sequence ID" value="KTD75666.1"/>
    <property type="molecule type" value="Genomic_DNA"/>
</dbReference>
<reference evidence="2 3" key="1">
    <citation type="submission" date="2015-11" db="EMBL/GenBank/DDBJ databases">
        <title>Genomic analysis of 38 Legionella species identifies large and diverse effector repertoires.</title>
        <authorList>
            <person name="Burstein D."/>
            <person name="Amaro F."/>
            <person name="Zusman T."/>
            <person name="Lifshitz Z."/>
            <person name="Cohen O."/>
            <person name="Gilbert J.A."/>
            <person name="Pupko T."/>
            <person name="Shuman H.A."/>
            <person name="Segal G."/>
        </authorList>
    </citation>
    <scope>NUCLEOTIDE SEQUENCE [LARGE SCALE GENOMIC DNA]</scope>
    <source>
        <strain evidence="2 3">ATCC 51914</strain>
    </source>
</reference>
<protein>
    <submittedName>
        <fullName evidence="2">Virulence protein</fullName>
    </submittedName>
</protein>
<dbReference type="STRING" id="66969.Lwal_2604"/>